<dbReference type="PROSITE" id="PS50056">
    <property type="entry name" value="TYR_PHOSPHATASE_2"/>
    <property type="match status" value="1"/>
</dbReference>
<evidence type="ECO:0000256" key="5">
    <source>
        <dbReference type="ARBA" id="ARBA00023136"/>
    </source>
</evidence>
<dbReference type="PROSITE" id="PS00383">
    <property type="entry name" value="TYR_PHOSPHATASE_1"/>
    <property type="match status" value="1"/>
</dbReference>
<evidence type="ECO:0000256" key="3">
    <source>
        <dbReference type="ARBA" id="ARBA00022801"/>
    </source>
</evidence>
<feature type="domain" description="Tyrosine specific protein phosphatases" evidence="9">
    <location>
        <begin position="482"/>
        <end position="562"/>
    </location>
</feature>
<dbReference type="InterPro" id="IPR029021">
    <property type="entry name" value="Prot-tyrosine_phosphatase-like"/>
</dbReference>
<evidence type="ECO:0000256" key="6">
    <source>
        <dbReference type="ARBA" id="ARBA00051722"/>
    </source>
</evidence>
<keyword evidence="7" id="KW-0812">Transmembrane</keyword>
<keyword evidence="7" id="KW-1133">Transmembrane helix</keyword>
<evidence type="ECO:0000313" key="11">
    <source>
        <dbReference type="WBParaSite" id="MCU_001730-RA"/>
    </source>
</evidence>
<feature type="domain" description="Fibronectin type-III" evidence="10">
    <location>
        <begin position="1"/>
        <end position="69"/>
    </location>
</feature>
<dbReference type="PROSITE" id="PS50853">
    <property type="entry name" value="FN3"/>
    <property type="match status" value="2"/>
</dbReference>
<accession>A0A5K3EMU0</accession>
<name>A0A5K3EMU0_MESCO</name>
<keyword evidence="4" id="KW-0904">Protein phosphatase</keyword>
<evidence type="ECO:0000256" key="1">
    <source>
        <dbReference type="ARBA" id="ARBA00004167"/>
    </source>
</evidence>
<evidence type="ECO:0000256" key="7">
    <source>
        <dbReference type="SAM" id="Phobius"/>
    </source>
</evidence>
<dbReference type="InterPro" id="IPR016130">
    <property type="entry name" value="Tyr_Pase_AS"/>
</dbReference>
<dbReference type="SUPFAM" id="SSF49265">
    <property type="entry name" value="Fibronectin type III"/>
    <property type="match status" value="1"/>
</dbReference>
<dbReference type="InterPro" id="IPR013783">
    <property type="entry name" value="Ig-like_fold"/>
</dbReference>
<dbReference type="Gene3D" id="3.90.190.10">
    <property type="entry name" value="Protein tyrosine phosphatase superfamily"/>
    <property type="match status" value="1"/>
</dbReference>
<feature type="domain" description="Tyrosine-protein phosphatase" evidence="8">
    <location>
        <begin position="274"/>
        <end position="571"/>
    </location>
</feature>
<dbReference type="GO" id="GO:0016020">
    <property type="term" value="C:membrane"/>
    <property type="evidence" value="ECO:0007669"/>
    <property type="project" value="UniProtKB-SubCell"/>
</dbReference>
<protein>
    <submittedName>
        <fullName evidence="11">Fibronectin type-III domain-containing protein</fullName>
    </submittedName>
</protein>
<dbReference type="PANTHER" id="PTHR19134">
    <property type="entry name" value="RECEPTOR-TYPE TYROSINE-PROTEIN PHOSPHATASE"/>
    <property type="match status" value="1"/>
</dbReference>
<dbReference type="AlphaFoldDB" id="A0A5K3EMU0"/>
<dbReference type="SMART" id="SM00194">
    <property type="entry name" value="PTPc"/>
    <property type="match status" value="1"/>
</dbReference>
<dbReference type="WBParaSite" id="MCU_001730-RA">
    <property type="protein sequence ID" value="MCU_001730-RA"/>
    <property type="gene ID" value="MCU_001730"/>
</dbReference>
<dbReference type="PROSITE" id="PS50055">
    <property type="entry name" value="TYR_PHOSPHATASE_PTP"/>
    <property type="match status" value="1"/>
</dbReference>
<dbReference type="InterPro" id="IPR003961">
    <property type="entry name" value="FN3_dom"/>
</dbReference>
<evidence type="ECO:0000256" key="4">
    <source>
        <dbReference type="ARBA" id="ARBA00022912"/>
    </source>
</evidence>
<dbReference type="SMART" id="SM00404">
    <property type="entry name" value="PTPc_motif"/>
    <property type="match status" value="1"/>
</dbReference>
<sequence length="620" mass="69658">KNTTVVVRRKNSVEQVGSCSVSEPGSERSCTVTGLNSNEDYVASAVACYDGLGRCSEETDSIEVSTLPGVPSQVNSSDVSAYSVVVKWQQPSGIVTDLSGFVARAYRMYENQSGDLQDEVVNCTASITEGNACTLSDLQPSTNYSIQVAAFKMSKSGIPTYGDESAPIVILTHPPFPKAAVTSSLLLICLLAVVIIWFMHRRRLPCLTKCFAQTNRKPNVSKADWWMLDQLPSETFTIEYHRPDVLQYQSQVPAPVAFNQLKSCFEALNSNNHFVQHFMLLKSIASRGMEQEYRLTKTAGIQFKDLNRYADMLPYDQSMVILGRKWPSIVEDPEPQITAAEVICGYINASYIRRPRFGPKGEACVADPSTVPEYIASQGPLTHTIADFLTMVYEQKSKLIVMLCRVQEDGKRKCEQYWPDEGTEIFVSATRSVRVTNVKEVTFGKNLISRMLLIQPLNETVPLQVTQYHYTEWPDYEVPDLDTFYELVTAQMRFMRNHSVSADHGPAIVHCSAGIGRSGTLIVARFLLDRLRRSAEFIDIFGITLAIRKWRPNLVQVWVQLRFLYEFVLYCIERENINPTPRGGDAMLPRTFAECANGVGHEYENLIDTTREKESDLQSA</sequence>
<feature type="domain" description="Fibronectin type-III" evidence="10">
    <location>
        <begin position="70"/>
        <end position="175"/>
    </location>
</feature>
<dbReference type="Pfam" id="PF00041">
    <property type="entry name" value="fn3"/>
    <property type="match status" value="1"/>
</dbReference>
<dbReference type="InterPro" id="IPR036116">
    <property type="entry name" value="FN3_sf"/>
</dbReference>
<feature type="transmembrane region" description="Helical" evidence="7">
    <location>
        <begin position="179"/>
        <end position="199"/>
    </location>
</feature>
<dbReference type="InterPro" id="IPR000242">
    <property type="entry name" value="PTP_cat"/>
</dbReference>
<evidence type="ECO:0000259" key="9">
    <source>
        <dbReference type="PROSITE" id="PS50056"/>
    </source>
</evidence>
<evidence type="ECO:0000259" key="8">
    <source>
        <dbReference type="PROSITE" id="PS50055"/>
    </source>
</evidence>
<dbReference type="SMART" id="SM00060">
    <property type="entry name" value="FN3"/>
    <property type="match status" value="1"/>
</dbReference>
<evidence type="ECO:0000259" key="10">
    <source>
        <dbReference type="PROSITE" id="PS50853"/>
    </source>
</evidence>
<evidence type="ECO:0000256" key="2">
    <source>
        <dbReference type="ARBA" id="ARBA00022729"/>
    </source>
</evidence>
<dbReference type="CDD" id="cd00063">
    <property type="entry name" value="FN3"/>
    <property type="match status" value="1"/>
</dbReference>
<dbReference type="InterPro" id="IPR050348">
    <property type="entry name" value="Protein-Tyr_Phosphatase"/>
</dbReference>
<comment type="subcellular location">
    <subcellularLocation>
        <location evidence="1">Membrane</location>
        <topology evidence="1">Single-pass membrane protein</topology>
    </subcellularLocation>
</comment>
<dbReference type="Pfam" id="PF00102">
    <property type="entry name" value="Y_phosphatase"/>
    <property type="match status" value="1"/>
</dbReference>
<organism evidence="11">
    <name type="scientific">Mesocestoides corti</name>
    <name type="common">Flatworm</name>
    <dbReference type="NCBI Taxonomy" id="53468"/>
    <lineage>
        <taxon>Eukaryota</taxon>
        <taxon>Metazoa</taxon>
        <taxon>Spiralia</taxon>
        <taxon>Lophotrochozoa</taxon>
        <taxon>Platyhelminthes</taxon>
        <taxon>Cestoda</taxon>
        <taxon>Eucestoda</taxon>
        <taxon>Cyclophyllidea</taxon>
        <taxon>Mesocestoididae</taxon>
        <taxon>Mesocestoides</taxon>
    </lineage>
</organism>
<keyword evidence="5 7" id="KW-0472">Membrane</keyword>
<reference evidence="11" key="1">
    <citation type="submission" date="2019-11" db="UniProtKB">
        <authorList>
            <consortium name="WormBaseParasite"/>
        </authorList>
    </citation>
    <scope>IDENTIFICATION</scope>
</reference>
<keyword evidence="2" id="KW-0732">Signal</keyword>
<dbReference type="PANTHER" id="PTHR19134:SF449">
    <property type="entry name" value="TYROSINE-PROTEIN PHOSPHATASE 1"/>
    <property type="match status" value="1"/>
</dbReference>
<dbReference type="PRINTS" id="PR00700">
    <property type="entry name" value="PRTYPHPHTASE"/>
</dbReference>
<comment type="catalytic activity">
    <reaction evidence="6">
        <text>O-phospho-L-tyrosyl-[protein] + H2O = L-tyrosyl-[protein] + phosphate</text>
        <dbReference type="Rhea" id="RHEA:10684"/>
        <dbReference type="Rhea" id="RHEA-COMP:10136"/>
        <dbReference type="Rhea" id="RHEA-COMP:20101"/>
        <dbReference type="ChEBI" id="CHEBI:15377"/>
        <dbReference type="ChEBI" id="CHEBI:43474"/>
        <dbReference type="ChEBI" id="CHEBI:46858"/>
        <dbReference type="ChEBI" id="CHEBI:61978"/>
        <dbReference type="EC" id="3.1.3.48"/>
    </reaction>
</comment>
<dbReference type="SUPFAM" id="SSF52799">
    <property type="entry name" value="(Phosphotyrosine protein) phosphatases II"/>
    <property type="match status" value="1"/>
</dbReference>
<dbReference type="InterPro" id="IPR000387">
    <property type="entry name" value="Tyr_Pase_dom"/>
</dbReference>
<proteinExistence type="predicted"/>
<dbReference type="Gene3D" id="2.60.40.10">
    <property type="entry name" value="Immunoglobulins"/>
    <property type="match status" value="1"/>
</dbReference>
<keyword evidence="3" id="KW-0378">Hydrolase</keyword>
<dbReference type="InterPro" id="IPR003595">
    <property type="entry name" value="Tyr_Pase_cat"/>
</dbReference>
<dbReference type="GO" id="GO:0004725">
    <property type="term" value="F:protein tyrosine phosphatase activity"/>
    <property type="evidence" value="ECO:0007669"/>
    <property type="project" value="UniProtKB-EC"/>
</dbReference>
<dbReference type="CDD" id="cd00047">
    <property type="entry name" value="PTPc"/>
    <property type="match status" value="1"/>
</dbReference>